<feature type="non-terminal residue" evidence="2">
    <location>
        <position position="1"/>
    </location>
</feature>
<dbReference type="AlphaFoldDB" id="A0A195EU97"/>
<dbReference type="Proteomes" id="UP000078541">
    <property type="component" value="Unassembled WGS sequence"/>
</dbReference>
<evidence type="ECO:0000313" key="3">
    <source>
        <dbReference type="Proteomes" id="UP000078541"/>
    </source>
</evidence>
<evidence type="ECO:0000313" key="2">
    <source>
        <dbReference type="EMBL" id="KYN31477.1"/>
    </source>
</evidence>
<feature type="region of interest" description="Disordered" evidence="1">
    <location>
        <begin position="95"/>
        <end position="171"/>
    </location>
</feature>
<feature type="compositionally biased region" description="Basic and acidic residues" evidence="1">
    <location>
        <begin position="238"/>
        <end position="249"/>
    </location>
</feature>
<feature type="compositionally biased region" description="Acidic residues" evidence="1">
    <location>
        <begin position="209"/>
        <end position="237"/>
    </location>
</feature>
<protein>
    <submittedName>
        <fullName evidence="2">Uncharacterized protein</fullName>
    </submittedName>
</protein>
<feature type="compositionally biased region" description="Gly residues" evidence="1">
    <location>
        <begin position="258"/>
        <end position="272"/>
    </location>
</feature>
<dbReference type="EMBL" id="KQ981979">
    <property type="protein sequence ID" value="KYN31477.1"/>
    <property type="molecule type" value="Genomic_DNA"/>
</dbReference>
<name>A0A195EU97_9HYME</name>
<feature type="region of interest" description="Disordered" evidence="1">
    <location>
        <begin position="187"/>
        <end position="272"/>
    </location>
</feature>
<reference evidence="2 3" key="1">
    <citation type="submission" date="2016-03" db="EMBL/GenBank/DDBJ databases">
        <title>Trachymyrmex septentrionalis WGS genome.</title>
        <authorList>
            <person name="Nygaard S."/>
            <person name="Hu H."/>
            <person name="Boomsma J."/>
            <person name="Zhang G."/>
        </authorList>
    </citation>
    <scope>NUCLEOTIDE SEQUENCE [LARGE SCALE GENOMIC DNA]</scope>
    <source>
        <strain evidence="2">Tsep2-gDNA-1</strain>
        <tissue evidence="2">Whole body</tissue>
    </source>
</reference>
<keyword evidence="3" id="KW-1185">Reference proteome</keyword>
<sequence length="272" mass="29855">QDTKAQETFTTLEERVPSRRCADVYSRSSSHEASCRVASRLVSSRLVSSPRRTRRASRVSPPHTHVTRMSAYTHARAITITTRRRSPLSVVVVSYEKKKKKRKRNSLLAGRADVFSHPHTQGEKAGAAGNGGDAGRDTKNSEGEKGAKREEKNVGPQPTSLTSLPRPRSPVVGELSVSDVCFVLRRDDLSPSSMRPPPSSVYYVRSSSDEDEDEDEDEDDDDHDDHDGSDESFDVEEASEKNREAEVKTRLLRLSGRGLAGGLGRGCLGPAP</sequence>
<feature type="compositionally biased region" description="Basic and acidic residues" evidence="1">
    <location>
        <begin position="134"/>
        <end position="153"/>
    </location>
</feature>
<organism evidence="2 3">
    <name type="scientific">Trachymyrmex septentrionalis</name>
    <dbReference type="NCBI Taxonomy" id="34720"/>
    <lineage>
        <taxon>Eukaryota</taxon>
        <taxon>Metazoa</taxon>
        <taxon>Ecdysozoa</taxon>
        <taxon>Arthropoda</taxon>
        <taxon>Hexapoda</taxon>
        <taxon>Insecta</taxon>
        <taxon>Pterygota</taxon>
        <taxon>Neoptera</taxon>
        <taxon>Endopterygota</taxon>
        <taxon>Hymenoptera</taxon>
        <taxon>Apocrita</taxon>
        <taxon>Aculeata</taxon>
        <taxon>Formicoidea</taxon>
        <taxon>Formicidae</taxon>
        <taxon>Myrmicinae</taxon>
        <taxon>Trachymyrmex</taxon>
    </lineage>
</organism>
<gene>
    <name evidence="2" type="ORF">ALC56_14358</name>
</gene>
<evidence type="ECO:0000256" key="1">
    <source>
        <dbReference type="SAM" id="MobiDB-lite"/>
    </source>
</evidence>
<proteinExistence type="predicted"/>
<accession>A0A195EU97</accession>